<dbReference type="RefSeq" id="WP_259536918.1">
    <property type="nucleotide sequence ID" value="NZ_JANLCJ010000001.1"/>
</dbReference>
<dbReference type="SUPFAM" id="SSF55166">
    <property type="entry name" value="Hedgehog/DD-peptidase"/>
    <property type="match status" value="1"/>
</dbReference>
<dbReference type="EMBL" id="JANLCJ010000001">
    <property type="protein sequence ID" value="MCS5732333.1"/>
    <property type="molecule type" value="Genomic_DNA"/>
</dbReference>
<evidence type="ECO:0000313" key="1">
    <source>
        <dbReference type="EMBL" id="MCS5732333.1"/>
    </source>
</evidence>
<protein>
    <submittedName>
        <fullName evidence="1">M15 family metallopeptidase</fullName>
    </submittedName>
</protein>
<accession>A0ABT2GWK5</accession>
<gene>
    <name evidence="1" type="ORF">N1032_01055</name>
</gene>
<keyword evidence="2" id="KW-1185">Reference proteome</keyword>
<comment type="caution">
    <text evidence="1">The sequence shown here is derived from an EMBL/GenBank/DDBJ whole genome shotgun (WGS) entry which is preliminary data.</text>
</comment>
<organism evidence="1 2">
    <name type="scientific">Herbiconiux daphne</name>
    <dbReference type="NCBI Taxonomy" id="2970914"/>
    <lineage>
        <taxon>Bacteria</taxon>
        <taxon>Bacillati</taxon>
        <taxon>Actinomycetota</taxon>
        <taxon>Actinomycetes</taxon>
        <taxon>Micrococcales</taxon>
        <taxon>Microbacteriaceae</taxon>
        <taxon>Herbiconiux</taxon>
    </lineage>
</organism>
<name>A0ABT2GWK5_9MICO</name>
<proteinExistence type="predicted"/>
<sequence>MVDFDAVPNGRYDLATLAQVEPGIFLRPEAAAQYRGALADYESQTGSSGSSSEGYRPLGAPGDLAAGTVNTQWYWFEMYGSPRAAVPGTSNHGRALAVDINDWSTYGDSSTALFQTFSGVMEAYGFRDDVDDEPWHWHYIGSPAVIAPAFNSIIAIIPEDDMFNDDDRRLAEATNRGIVDAMVRLYRIENKLDQALTWIGINKWALTGNENPDAGLRSMVARVLNEVADDVGEVQRQIDIVNATLPDVAIEPDLSVIEAPVRRKE</sequence>
<dbReference type="InterPro" id="IPR009045">
    <property type="entry name" value="Zn_M74/Hedgehog-like"/>
</dbReference>
<reference evidence="1" key="1">
    <citation type="submission" date="2022-08" db="EMBL/GenBank/DDBJ databases">
        <authorList>
            <person name="Deng Y."/>
            <person name="Han X.-F."/>
            <person name="Zhang Y.-Q."/>
        </authorList>
    </citation>
    <scope>NUCLEOTIDE SEQUENCE</scope>
    <source>
        <strain evidence="1">CPCC 203386</strain>
    </source>
</reference>
<dbReference type="CDD" id="cd14814">
    <property type="entry name" value="Peptidase_M15"/>
    <property type="match status" value="1"/>
</dbReference>
<dbReference type="Proteomes" id="UP001165586">
    <property type="component" value="Unassembled WGS sequence"/>
</dbReference>
<dbReference type="Gene3D" id="3.30.1380.10">
    <property type="match status" value="1"/>
</dbReference>
<evidence type="ECO:0000313" key="2">
    <source>
        <dbReference type="Proteomes" id="UP001165586"/>
    </source>
</evidence>